<accession>A0A5N0TEA2</accession>
<organism evidence="1 2">
    <name type="scientific">Microbacterium caowuchunii</name>
    <dbReference type="NCBI Taxonomy" id="2614638"/>
    <lineage>
        <taxon>Bacteria</taxon>
        <taxon>Bacillati</taxon>
        <taxon>Actinomycetota</taxon>
        <taxon>Actinomycetes</taxon>
        <taxon>Micrococcales</taxon>
        <taxon>Microbacteriaceae</taxon>
        <taxon>Microbacterium</taxon>
    </lineage>
</organism>
<dbReference type="AlphaFoldDB" id="A0A5N0TEA2"/>
<dbReference type="EMBL" id="VYUY01000015">
    <property type="protein sequence ID" value="KAA9132186.1"/>
    <property type="molecule type" value="Genomic_DNA"/>
</dbReference>
<proteinExistence type="predicted"/>
<keyword evidence="2" id="KW-1185">Reference proteome</keyword>
<sequence length="130" mass="14433">MVTLMLDSAQLEIVLSPAEKALAFRKRNVIVPREHITRVQLTEDAWTWLRGVRSPGTFVPATIAMGTWRYAGGEDFAIIRRKRPAAVVDLDGHEEFQRLILSTRHGVELVRALRLEAGADATDVADLATA</sequence>
<evidence type="ECO:0000313" key="2">
    <source>
        <dbReference type="Proteomes" id="UP000326838"/>
    </source>
</evidence>
<dbReference type="Proteomes" id="UP000326838">
    <property type="component" value="Unassembled WGS sequence"/>
</dbReference>
<evidence type="ECO:0000313" key="1">
    <source>
        <dbReference type="EMBL" id="KAA9132186.1"/>
    </source>
</evidence>
<gene>
    <name evidence="1" type="ORF">F6B40_10760</name>
</gene>
<comment type="caution">
    <text evidence="1">The sequence shown here is derived from an EMBL/GenBank/DDBJ whole genome shotgun (WGS) entry which is preliminary data.</text>
</comment>
<protein>
    <submittedName>
        <fullName evidence="1">Uncharacterized protein</fullName>
    </submittedName>
</protein>
<reference evidence="2" key="1">
    <citation type="submission" date="2019-09" db="EMBL/GenBank/DDBJ databases">
        <title>Mumia zhuanghuii sp. nov. isolated from the intestinal contents of plateau pika (Ochotona curzoniae) in the Qinghai-Tibet plateau of China.</title>
        <authorList>
            <person name="Tian Z."/>
        </authorList>
    </citation>
    <scope>NUCLEOTIDE SEQUENCE [LARGE SCALE GENOMIC DNA]</scope>
    <source>
        <strain evidence="2">L-033</strain>
    </source>
</reference>
<dbReference type="RefSeq" id="WP_150893850.1">
    <property type="nucleotide sequence ID" value="NZ_VYUY01000015.1"/>
</dbReference>
<name>A0A5N0TEA2_9MICO</name>